<feature type="compositionally biased region" description="Low complexity" evidence="1">
    <location>
        <begin position="349"/>
        <end position="362"/>
    </location>
</feature>
<accession>A0A6V7PED8</accession>
<gene>
    <name evidence="2" type="ORF">CB5_LOCUS12453</name>
</gene>
<dbReference type="EMBL" id="LR862147">
    <property type="protein sequence ID" value="CAD1829242.1"/>
    <property type="molecule type" value="Genomic_DNA"/>
</dbReference>
<evidence type="ECO:0000256" key="1">
    <source>
        <dbReference type="SAM" id="MobiDB-lite"/>
    </source>
</evidence>
<dbReference type="AlphaFoldDB" id="A0A6V7PED8"/>
<evidence type="ECO:0000313" key="2">
    <source>
        <dbReference type="EMBL" id="CAD1829242.1"/>
    </source>
</evidence>
<feature type="compositionally biased region" description="Polar residues" evidence="1">
    <location>
        <begin position="109"/>
        <end position="121"/>
    </location>
</feature>
<sequence length="403" mass="43917">MEYFPDSDRRKMKEDFRKLRQGNRSIISALKLKSFEEVLDRALWWSAAMRLRVRNTSRLIENEKEKRERSEPLVAPGDSRALHDPLGIHGHSRDIRDPRDVRDCPRGASSAQPTASVQSPARQRAGSPPAMSAGHTFVPRQYEPPRPAPSGRVFAAQVEDPAVVDDVVAAPGEPIRAAPGALGAAGSGSGRNGDVRTRCARALGSVPEPAEGEGIAAVPVAARPPPAIVPPARHRDRLHLMMTGPGRGFLARTSAGNLQGCTILKLTTFAEVFDRALWAEHGDAHVREKRELLAESKDKGKKRQGGGSSGGQTRYKKPPKYPRTQQKGGGARRCIVCGGDHPVSRWSKAEASATSAGSRGTSFGIAREEEPHLPDCIGRRFRHIMEELHRRPLDRTRDDAAST</sequence>
<proteinExistence type="predicted"/>
<feature type="region of interest" description="Disordered" evidence="1">
    <location>
        <begin position="63"/>
        <end position="135"/>
    </location>
</feature>
<organism evidence="2">
    <name type="scientific">Ananas comosus var. bracteatus</name>
    <name type="common">red pineapple</name>
    <dbReference type="NCBI Taxonomy" id="296719"/>
    <lineage>
        <taxon>Eukaryota</taxon>
        <taxon>Viridiplantae</taxon>
        <taxon>Streptophyta</taxon>
        <taxon>Embryophyta</taxon>
        <taxon>Tracheophyta</taxon>
        <taxon>Spermatophyta</taxon>
        <taxon>Magnoliopsida</taxon>
        <taxon>Liliopsida</taxon>
        <taxon>Poales</taxon>
        <taxon>Bromeliaceae</taxon>
        <taxon>Bromelioideae</taxon>
        <taxon>Ananas</taxon>
    </lineage>
</organism>
<feature type="region of interest" description="Disordered" evidence="1">
    <location>
        <begin position="348"/>
        <end position="372"/>
    </location>
</feature>
<name>A0A6V7PED8_ANACO</name>
<feature type="region of interest" description="Disordered" evidence="1">
    <location>
        <begin position="294"/>
        <end position="334"/>
    </location>
</feature>
<reference evidence="2" key="1">
    <citation type="submission" date="2020-07" db="EMBL/GenBank/DDBJ databases">
        <authorList>
            <person name="Lin J."/>
        </authorList>
    </citation>
    <scope>NUCLEOTIDE SEQUENCE</scope>
</reference>
<feature type="compositionally biased region" description="Basic and acidic residues" evidence="1">
    <location>
        <begin position="91"/>
        <end position="105"/>
    </location>
</feature>
<protein>
    <submittedName>
        <fullName evidence="2">Uncharacterized protein</fullName>
    </submittedName>
</protein>